<dbReference type="InterPro" id="IPR029069">
    <property type="entry name" value="HotDog_dom_sf"/>
</dbReference>
<dbReference type="EC" id="4.2.1.59" evidence="2"/>
<sequence length="156" mass="17109">MRWIWIDRFEELVRGERASAIKCVSRGEAHLTDHFEGDPQLPASLMIEGMAQTAGILLGQTTDFKHLVVLAKVPRAVFHRIAYPGDVVRYEAVIQTLGDQGGSCEVTATLANGPESGAAVAEAEILFAHLDPDDPDYKGANQRNFVFTSNLLQVME</sequence>
<organism evidence="2 3">
    <name type="scientific">Alienimonas californiensis</name>
    <dbReference type="NCBI Taxonomy" id="2527989"/>
    <lineage>
        <taxon>Bacteria</taxon>
        <taxon>Pseudomonadati</taxon>
        <taxon>Planctomycetota</taxon>
        <taxon>Planctomycetia</taxon>
        <taxon>Planctomycetales</taxon>
        <taxon>Planctomycetaceae</taxon>
        <taxon>Alienimonas</taxon>
    </lineage>
</organism>
<dbReference type="Pfam" id="PF07977">
    <property type="entry name" value="FabA"/>
    <property type="match status" value="1"/>
</dbReference>
<keyword evidence="1 2" id="KW-0456">Lyase</keyword>
<dbReference type="CDD" id="cd01288">
    <property type="entry name" value="FabZ"/>
    <property type="match status" value="1"/>
</dbReference>
<evidence type="ECO:0000313" key="2">
    <source>
        <dbReference type="EMBL" id="QDT15857.1"/>
    </source>
</evidence>
<dbReference type="EMBL" id="CP036265">
    <property type="protein sequence ID" value="QDT15857.1"/>
    <property type="molecule type" value="Genomic_DNA"/>
</dbReference>
<dbReference type="InterPro" id="IPR013114">
    <property type="entry name" value="FabA_FabZ"/>
</dbReference>
<proteinExistence type="predicted"/>
<dbReference type="AlphaFoldDB" id="A0A517P915"/>
<dbReference type="PANTHER" id="PTHR30272">
    <property type="entry name" value="3-HYDROXYACYL-[ACYL-CARRIER-PROTEIN] DEHYDRATASE"/>
    <property type="match status" value="1"/>
</dbReference>
<dbReference type="KEGG" id="acaf:CA12_19520"/>
<protein>
    <submittedName>
        <fullName evidence="2">3-hydroxyacyl-[acyl-carrier-protein] dehydratase FabZ</fullName>
        <ecNumber evidence="2">4.2.1.59</ecNumber>
    </submittedName>
</protein>
<dbReference type="GO" id="GO:0019171">
    <property type="term" value="F:(3R)-hydroxyacyl-[acyl-carrier-protein] dehydratase activity"/>
    <property type="evidence" value="ECO:0007669"/>
    <property type="project" value="UniProtKB-EC"/>
</dbReference>
<keyword evidence="3" id="KW-1185">Reference proteome</keyword>
<dbReference type="RefSeq" id="WP_145358752.1">
    <property type="nucleotide sequence ID" value="NZ_CP036265.1"/>
</dbReference>
<dbReference type="PANTHER" id="PTHR30272:SF1">
    <property type="entry name" value="3-HYDROXYACYL-[ACYL-CARRIER-PROTEIN] DEHYDRATASE"/>
    <property type="match status" value="1"/>
</dbReference>
<evidence type="ECO:0000256" key="1">
    <source>
        <dbReference type="ARBA" id="ARBA00023239"/>
    </source>
</evidence>
<dbReference type="Proteomes" id="UP000318741">
    <property type="component" value="Chromosome"/>
</dbReference>
<name>A0A517P915_9PLAN</name>
<accession>A0A517P915</accession>
<gene>
    <name evidence="2" type="primary">fabZ_2</name>
    <name evidence="2" type="ORF">CA12_19520</name>
</gene>
<dbReference type="OrthoDB" id="270809at2"/>
<reference evidence="2 3" key="1">
    <citation type="submission" date="2019-02" db="EMBL/GenBank/DDBJ databases">
        <title>Deep-cultivation of Planctomycetes and their phenomic and genomic characterization uncovers novel biology.</title>
        <authorList>
            <person name="Wiegand S."/>
            <person name="Jogler M."/>
            <person name="Boedeker C."/>
            <person name="Pinto D."/>
            <person name="Vollmers J."/>
            <person name="Rivas-Marin E."/>
            <person name="Kohn T."/>
            <person name="Peeters S.H."/>
            <person name="Heuer A."/>
            <person name="Rast P."/>
            <person name="Oberbeckmann S."/>
            <person name="Bunk B."/>
            <person name="Jeske O."/>
            <person name="Meyerdierks A."/>
            <person name="Storesund J.E."/>
            <person name="Kallscheuer N."/>
            <person name="Luecker S."/>
            <person name="Lage O.M."/>
            <person name="Pohl T."/>
            <person name="Merkel B.J."/>
            <person name="Hornburger P."/>
            <person name="Mueller R.-W."/>
            <person name="Bruemmer F."/>
            <person name="Labrenz M."/>
            <person name="Spormann A.M."/>
            <person name="Op den Camp H."/>
            <person name="Overmann J."/>
            <person name="Amann R."/>
            <person name="Jetten M.S.M."/>
            <person name="Mascher T."/>
            <person name="Medema M.H."/>
            <person name="Devos D.P."/>
            <person name="Kaster A.-K."/>
            <person name="Ovreas L."/>
            <person name="Rohde M."/>
            <person name="Galperin M.Y."/>
            <person name="Jogler C."/>
        </authorList>
    </citation>
    <scope>NUCLEOTIDE SEQUENCE [LARGE SCALE GENOMIC DNA]</scope>
    <source>
        <strain evidence="2 3">CA12</strain>
    </source>
</reference>
<evidence type="ECO:0000313" key="3">
    <source>
        <dbReference type="Proteomes" id="UP000318741"/>
    </source>
</evidence>
<dbReference type="Gene3D" id="3.10.129.10">
    <property type="entry name" value="Hotdog Thioesterase"/>
    <property type="match status" value="1"/>
</dbReference>
<dbReference type="SUPFAM" id="SSF54637">
    <property type="entry name" value="Thioesterase/thiol ester dehydrase-isomerase"/>
    <property type="match status" value="1"/>
</dbReference>